<feature type="compositionally biased region" description="Pro residues" evidence="1">
    <location>
        <begin position="93"/>
        <end position="107"/>
    </location>
</feature>
<gene>
    <name evidence="2" type="ORF">DFH07DRAFT_778984</name>
</gene>
<feature type="region of interest" description="Disordered" evidence="1">
    <location>
        <begin position="93"/>
        <end position="116"/>
    </location>
</feature>
<dbReference type="EMBL" id="JARJLG010000137">
    <property type="protein sequence ID" value="KAJ7738455.1"/>
    <property type="molecule type" value="Genomic_DNA"/>
</dbReference>
<evidence type="ECO:0000313" key="3">
    <source>
        <dbReference type="Proteomes" id="UP001215280"/>
    </source>
</evidence>
<name>A0AAD7IAJ8_9AGAR</name>
<feature type="compositionally biased region" description="Pro residues" evidence="1">
    <location>
        <begin position="59"/>
        <end position="68"/>
    </location>
</feature>
<feature type="region of interest" description="Disordered" evidence="1">
    <location>
        <begin position="1"/>
        <end position="74"/>
    </location>
</feature>
<feature type="compositionally biased region" description="Polar residues" evidence="1">
    <location>
        <begin position="15"/>
        <end position="25"/>
    </location>
</feature>
<dbReference type="Proteomes" id="UP001215280">
    <property type="component" value="Unassembled WGS sequence"/>
</dbReference>
<keyword evidence="3" id="KW-1185">Reference proteome</keyword>
<comment type="caution">
    <text evidence="2">The sequence shown here is derived from an EMBL/GenBank/DDBJ whole genome shotgun (WGS) entry which is preliminary data.</text>
</comment>
<evidence type="ECO:0000313" key="2">
    <source>
        <dbReference type="EMBL" id="KAJ7738455.1"/>
    </source>
</evidence>
<evidence type="ECO:0000256" key="1">
    <source>
        <dbReference type="SAM" id="MobiDB-lite"/>
    </source>
</evidence>
<accession>A0AAD7IAJ8</accession>
<proteinExistence type="predicted"/>
<organism evidence="2 3">
    <name type="scientific">Mycena maculata</name>
    <dbReference type="NCBI Taxonomy" id="230809"/>
    <lineage>
        <taxon>Eukaryota</taxon>
        <taxon>Fungi</taxon>
        <taxon>Dikarya</taxon>
        <taxon>Basidiomycota</taxon>
        <taxon>Agaricomycotina</taxon>
        <taxon>Agaricomycetes</taxon>
        <taxon>Agaricomycetidae</taxon>
        <taxon>Agaricales</taxon>
        <taxon>Marasmiineae</taxon>
        <taxon>Mycenaceae</taxon>
        <taxon>Mycena</taxon>
    </lineage>
</organism>
<protein>
    <submittedName>
        <fullName evidence="2">Uncharacterized protein</fullName>
    </submittedName>
</protein>
<sequence length="230" mass="25917">MGRCAKHLTRDSKRAANQLSVTKYRQTPPGKTMLAAQCDRQYHHKGAQSSRSAAGTSPEPSPDSPPRLQPLSAGPDTRFTMWCRVLLDLPSLPASPPPSPPPSPPHIPLQIPHLPPLGAAIDEHSQLPLPTDQPFFRDALLRSDRLDLSDIGRWKKEPPFEDDNDPAEPQSDAYRSYTRSLGFVLHGTRLREQHERDVQRWRKFKEGDLEEAMSGLRDEVRAMLEGWERA</sequence>
<dbReference type="AlphaFoldDB" id="A0AAD7IAJ8"/>
<reference evidence="2" key="1">
    <citation type="submission" date="2023-03" db="EMBL/GenBank/DDBJ databases">
        <title>Massive genome expansion in bonnet fungi (Mycena s.s.) driven by repeated elements and novel gene families across ecological guilds.</title>
        <authorList>
            <consortium name="Lawrence Berkeley National Laboratory"/>
            <person name="Harder C.B."/>
            <person name="Miyauchi S."/>
            <person name="Viragh M."/>
            <person name="Kuo A."/>
            <person name="Thoen E."/>
            <person name="Andreopoulos B."/>
            <person name="Lu D."/>
            <person name="Skrede I."/>
            <person name="Drula E."/>
            <person name="Henrissat B."/>
            <person name="Morin E."/>
            <person name="Kohler A."/>
            <person name="Barry K."/>
            <person name="LaButti K."/>
            <person name="Morin E."/>
            <person name="Salamov A."/>
            <person name="Lipzen A."/>
            <person name="Mereny Z."/>
            <person name="Hegedus B."/>
            <person name="Baldrian P."/>
            <person name="Stursova M."/>
            <person name="Weitz H."/>
            <person name="Taylor A."/>
            <person name="Grigoriev I.V."/>
            <person name="Nagy L.G."/>
            <person name="Martin F."/>
            <person name="Kauserud H."/>
        </authorList>
    </citation>
    <scope>NUCLEOTIDE SEQUENCE</scope>
    <source>
        <strain evidence="2">CBHHK188m</strain>
    </source>
</reference>